<dbReference type="Proteomes" id="UP000315724">
    <property type="component" value="Chromosome"/>
</dbReference>
<reference evidence="1 2" key="1">
    <citation type="submission" date="2019-02" db="EMBL/GenBank/DDBJ databases">
        <title>Deep-cultivation of Planctomycetes and their phenomic and genomic characterization uncovers novel biology.</title>
        <authorList>
            <person name="Wiegand S."/>
            <person name="Jogler M."/>
            <person name="Boedeker C."/>
            <person name="Pinto D."/>
            <person name="Vollmers J."/>
            <person name="Rivas-Marin E."/>
            <person name="Kohn T."/>
            <person name="Peeters S.H."/>
            <person name="Heuer A."/>
            <person name="Rast P."/>
            <person name="Oberbeckmann S."/>
            <person name="Bunk B."/>
            <person name="Jeske O."/>
            <person name="Meyerdierks A."/>
            <person name="Storesund J.E."/>
            <person name="Kallscheuer N."/>
            <person name="Luecker S."/>
            <person name="Lage O.M."/>
            <person name="Pohl T."/>
            <person name="Merkel B.J."/>
            <person name="Hornburger P."/>
            <person name="Mueller R.-W."/>
            <person name="Bruemmer F."/>
            <person name="Labrenz M."/>
            <person name="Spormann A.M."/>
            <person name="Op den Camp H."/>
            <person name="Overmann J."/>
            <person name="Amann R."/>
            <person name="Jetten M.S.M."/>
            <person name="Mascher T."/>
            <person name="Medema M.H."/>
            <person name="Devos D.P."/>
            <person name="Kaster A.-K."/>
            <person name="Ovreas L."/>
            <person name="Rohde M."/>
            <person name="Galperin M.Y."/>
            <person name="Jogler C."/>
        </authorList>
    </citation>
    <scope>NUCLEOTIDE SEQUENCE [LARGE SCALE GENOMIC DNA]</scope>
    <source>
        <strain evidence="1 2">Mal48</strain>
    </source>
</reference>
<evidence type="ECO:0000313" key="1">
    <source>
        <dbReference type="EMBL" id="QDT31814.1"/>
    </source>
</evidence>
<gene>
    <name evidence="1" type="ORF">Mal48_10500</name>
</gene>
<dbReference type="EMBL" id="CP036267">
    <property type="protein sequence ID" value="QDT31814.1"/>
    <property type="molecule type" value="Genomic_DNA"/>
</dbReference>
<dbReference type="KEGG" id="tpol:Mal48_10500"/>
<protein>
    <submittedName>
        <fullName evidence="1">Uncharacterized protein</fullName>
    </submittedName>
</protein>
<organism evidence="1 2">
    <name type="scientific">Thalassoglobus polymorphus</name>
    <dbReference type="NCBI Taxonomy" id="2527994"/>
    <lineage>
        <taxon>Bacteria</taxon>
        <taxon>Pseudomonadati</taxon>
        <taxon>Planctomycetota</taxon>
        <taxon>Planctomycetia</taxon>
        <taxon>Planctomycetales</taxon>
        <taxon>Planctomycetaceae</taxon>
        <taxon>Thalassoglobus</taxon>
    </lineage>
</organism>
<keyword evidence="2" id="KW-1185">Reference proteome</keyword>
<sequence>MIVGKMIWDVRPLPIWNMAILISQKANNSIRISRQDEFSPAELKNCGNASAVVDANAFFRGF</sequence>
<accession>A0A517QJN8</accession>
<proteinExistence type="predicted"/>
<name>A0A517QJN8_9PLAN</name>
<evidence type="ECO:0000313" key="2">
    <source>
        <dbReference type="Proteomes" id="UP000315724"/>
    </source>
</evidence>
<dbReference type="AlphaFoldDB" id="A0A517QJN8"/>